<dbReference type="Proteomes" id="UP001501166">
    <property type="component" value="Unassembled WGS sequence"/>
</dbReference>
<proteinExistence type="predicted"/>
<sequence length="586" mass="69564">MDYNRFMQKIDKQINKMDEQTLRSWIRNYARKLPENSRTHFLEKFNSSEVEDKQTLLARLQNVEEWIDSVRSAEVFIYLVLNEYYDDWHHEPEDEFIDVKDPLDVFERFKDSCQLVEDLVERGMYQETDQLLSELIAIDVLAYAVLEDEYDDVHYDTTFENTELFEQTYTDRDVFIRLWLYAIAMGYTGEERLKKLYKVMKAHNIIDIDKMKTAGKVEVDTESFVDEWIEFLITQPGRHAYDSLVQVCASYKDLNYLEENIERFGQQHPQLYLNVLANKLDLEYTEERLNDWRLVAWFKPNEVEAKIKKLSQKECEDILSFIHFAKEKMPDGSFIKSDVMEIGYVIASHLNHFSDMKLFRKLAFVHRSSPINYLRLRPHLNPGEEVEAVIHVWSNDVPKVDNPRKPDKHLTENKLTDNEYSSIPFFTGNSYEYYLKCKENKITLGWSYDSLGLAVPLLLLLRRETDEETPVKGIIEDEIRSRLVTHPRDQVYFSRAFRQLKHTTSLSEVEKEEILKWIKQTIDKRTEALLSEKLRNSYHKAAELIIAYGEVIESMGNLGAKEKIANDYLKKYSRFNRFRKEVKELL</sequence>
<name>A0ABP3HDL7_9LACT</name>
<keyword evidence="2" id="KW-1185">Reference proteome</keyword>
<evidence type="ECO:0000313" key="2">
    <source>
        <dbReference type="Proteomes" id="UP001501166"/>
    </source>
</evidence>
<evidence type="ECO:0000313" key="1">
    <source>
        <dbReference type="EMBL" id="GAA0365731.1"/>
    </source>
</evidence>
<organism evidence="1 2">
    <name type="scientific">Alkalibacterium iburiense</name>
    <dbReference type="NCBI Taxonomy" id="290589"/>
    <lineage>
        <taxon>Bacteria</taxon>
        <taxon>Bacillati</taxon>
        <taxon>Bacillota</taxon>
        <taxon>Bacilli</taxon>
        <taxon>Lactobacillales</taxon>
        <taxon>Carnobacteriaceae</taxon>
        <taxon>Alkalibacterium</taxon>
    </lineage>
</organism>
<comment type="caution">
    <text evidence="1">The sequence shown here is derived from an EMBL/GenBank/DDBJ whole genome shotgun (WGS) entry which is preliminary data.</text>
</comment>
<gene>
    <name evidence="1" type="ORF">GCM10008932_17400</name>
</gene>
<reference evidence="2" key="1">
    <citation type="journal article" date="2019" name="Int. J. Syst. Evol. Microbiol.">
        <title>The Global Catalogue of Microorganisms (GCM) 10K type strain sequencing project: providing services to taxonomists for standard genome sequencing and annotation.</title>
        <authorList>
            <consortium name="The Broad Institute Genomics Platform"/>
            <consortium name="The Broad Institute Genome Sequencing Center for Infectious Disease"/>
            <person name="Wu L."/>
            <person name="Ma J."/>
        </authorList>
    </citation>
    <scope>NUCLEOTIDE SEQUENCE [LARGE SCALE GENOMIC DNA]</scope>
    <source>
        <strain evidence="2">JCM 12662</strain>
    </source>
</reference>
<accession>A0ABP3HDL7</accession>
<protein>
    <submittedName>
        <fullName evidence="1">Uncharacterized protein</fullName>
    </submittedName>
</protein>
<dbReference type="RefSeq" id="WP_343755742.1">
    <property type="nucleotide sequence ID" value="NZ_BAAACW010000110.1"/>
</dbReference>
<dbReference type="EMBL" id="BAAACW010000110">
    <property type="protein sequence ID" value="GAA0365731.1"/>
    <property type="molecule type" value="Genomic_DNA"/>
</dbReference>